<reference evidence="10 11" key="1">
    <citation type="submission" date="2024-07" db="EMBL/GenBank/DDBJ databases">
        <title>Draft sequence of the Neodothiora populina.</title>
        <authorList>
            <person name="Drown D.D."/>
            <person name="Schuette U.S."/>
            <person name="Buechlein A.B."/>
            <person name="Rusch D.R."/>
            <person name="Winton L.W."/>
            <person name="Adams G.A."/>
        </authorList>
    </citation>
    <scope>NUCLEOTIDE SEQUENCE [LARGE SCALE GENOMIC DNA]</scope>
    <source>
        <strain evidence="10 11">CPC 39397</strain>
    </source>
</reference>
<feature type="compositionally biased region" description="Basic and acidic residues" evidence="6">
    <location>
        <begin position="554"/>
        <end position="566"/>
    </location>
</feature>
<dbReference type="PANTHER" id="PTHR12802:SF41">
    <property type="entry name" value="BRAHMA ASSOCIATED PROTEIN 155 KDA"/>
    <property type="match status" value="1"/>
</dbReference>
<feature type="domain" description="SWIRM" evidence="8">
    <location>
        <begin position="142"/>
        <end position="239"/>
    </location>
</feature>
<keyword evidence="5" id="KW-0175">Coiled coil</keyword>
<keyword evidence="4" id="KW-0539">Nucleus</keyword>
<dbReference type="GeneID" id="95975903"/>
<evidence type="ECO:0000256" key="1">
    <source>
        <dbReference type="ARBA" id="ARBA00023015"/>
    </source>
</evidence>
<dbReference type="InterPro" id="IPR032451">
    <property type="entry name" value="SMARCC_C"/>
</dbReference>
<feature type="compositionally biased region" description="Acidic residues" evidence="6">
    <location>
        <begin position="81"/>
        <end position="92"/>
    </location>
</feature>
<evidence type="ECO:0000259" key="8">
    <source>
        <dbReference type="PROSITE" id="PS50934"/>
    </source>
</evidence>
<feature type="compositionally biased region" description="Low complexity" evidence="6">
    <location>
        <begin position="67"/>
        <end position="80"/>
    </location>
</feature>
<dbReference type="Proteomes" id="UP001562354">
    <property type="component" value="Unassembled WGS sequence"/>
</dbReference>
<feature type="domain" description="Myb-like" evidence="7">
    <location>
        <begin position="406"/>
        <end position="456"/>
    </location>
</feature>
<keyword evidence="11" id="KW-1185">Reference proteome</keyword>
<proteinExistence type="predicted"/>
<evidence type="ECO:0000256" key="6">
    <source>
        <dbReference type="SAM" id="MobiDB-lite"/>
    </source>
</evidence>
<keyword evidence="3" id="KW-0804">Transcription</keyword>
<evidence type="ECO:0000256" key="3">
    <source>
        <dbReference type="ARBA" id="ARBA00023163"/>
    </source>
</evidence>
<accession>A0ABR3PGL9</accession>
<dbReference type="Pfam" id="PF16495">
    <property type="entry name" value="SWIRM-assoc_1"/>
    <property type="match status" value="1"/>
</dbReference>
<keyword evidence="1" id="KW-0805">Transcription regulation</keyword>
<dbReference type="Pfam" id="PF04433">
    <property type="entry name" value="SWIRM"/>
    <property type="match status" value="1"/>
</dbReference>
<feature type="region of interest" description="Disordered" evidence="6">
    <location>
        <begin position="674"/>
        <end position="731"/>
    </location>
</feature>
<feature type="compositionally biased region" description="Polar residues" evidence="6">
    <location>
        <begin position="33"/>
        <end position="49"/>
    </location>
</feature>
<dbReference type="RefSeq" id="XP_069201570.1">
    <property type="nucleotide sequence ID" value="XM_069341488.1"/>
</dbReference>
<dbReference type="SUPFAM" id="SSF46689">
    <property type="entry name" value="Homeodomain-like"/>
    <property type="match status" value="2"/>
</dbReference>
<evidence type="ECO:0000313" key="10">
    <source>
        <dbReference type="EMBL" id="KAL1305297.1"/>
    </source>
</evidence>
<feature type="compositionally biased region" description="Basic and acidic residues" evidence="6">
    <location>
        <begin position="525"/>
        <end position="535"/>
    </location>
</feature>
<feature type="coiled-coil region" evidence="5">
    <location>
        <begin position="620"/>
        <end position="650"/>
    </location>
</feature>
<dbReference type="PANTHER" id="PTHR12802">
    <property type="entry name" value="SWI/SNF COMPLEX-RELATED"/>
    <property type="match status" value="1"/>
</dbReference>
<dbReference type="SMART" id="SM00717">
    <property type="entry name" value="SANT"/>
    <property type="match status" value="1"/>
</dbReference>
<evidence type="ECO:0000256" key="5">
    <source>
        <dbReference type="SAM" id="Coils"/>
    </source>
</evidence>
<evidence type="ECO:0008006" key="12">
    <source>
        <dbReference type="Google" id="ProtNLM"/>
    </source>
</evidence>
<evidence type="ECO:0000259" key="7">
    <source>
        <dbReference type="PROSITE" id="PS50090"/>
    </source>
</evidence>
<dbReference type="InterPro" id="IPR036388">
    <property type="entry name" value="WH-like_DNA-bd_sf"/>
</dbReference>
<name>A0ABR3PGL9_9PEZI</name>
<feature type="compositionally biased region" description="Polar residues" evidence="6">
    <location>
        <begin position="568"/>
        <end position="580"/>
    </location>
</feature>
<dbReference type="PROSITE" id="PS50934">
    <property type="entry name" value="SWIRM"/>
    <property type="match status" value="1"/>
</dbReference>
<dbReference type="Pfam" id="PF00249">
    <property type="entry name" value="Myb_DNA-binding"/>
    <property type="match status" value="1"/>
</dbReference>
<dbReference type="PROSITE" id="PS50090">
    <property type="entry name" value="MYB_LIKE"/>
    <property type="match status" value="1"/>
</dbReference>
<gene>
    <name evidence="10" type="ORF">AAFC00_002201</name>
</gene>
<dbReference type="InterPro" id="IPR009057">
    <property type="entry name" value="Homeodomain-like_sf"/>
</dbReference>
<dbReference type="EMBL" id="JBFMKM010000007">
    <property type="protein sequence ID" value="KAL1305297.1"/>
    <property type="molecule type" value="Genomic_DNA"/>
</dbReference>
<evidence type="ECO:0000259" key="9">
    <source>
        <dbReference type="PROSITE" id="PS51293"/>
    </source>
</evidence>
<dbReference type="InterPro" id="IPR007526">
    <property type="entry name" value="SWIRM"/>
</dbReference>
<feature type="region of interest" description="Disordered" evidence="6">
    <location>
        <begin position="1"/>
        <end position="126"/>
    </location>
</feature>
<dbReference type="Gene3D" id="1.10.10.10">
    <property type="entry name" value="Winged helix-like DNA-binding domain superfamily/Winged helix DNA-binding domain"/>
    <property type="match status" value="1"/>
</dbReference>
<feature type="domain" description="SANT" evidence="9">
    <location>
        <begin position="409"/>
        <end position="460"/>
    </location>
</feature>
<dbReference type="PROSITE" id="PS51293">
    <property type="entry name" value="SANT"/>
    <property type="match status" value="1"/>
</dbReference>
<sequence length="731" mass="79689">MDPLASEDTEHAPGAVSDELIHAENEAVEKAQTEANDQDTSMAEDSTSVDADKSQDQAEPAPGAASDNPLDAPDAPQPDNDQLEAEDEDMADTTDGTKKEEANADNDAPEAVEDTLEAQPAQTKANVESTARAHLIEQAHAIILPSYSSWFDMHQVHNLERKALPEFFNTRNRSKTPAVYKDYRDFMINTYRLNPAEYLTVTACRRNLAGDVCAIMRVHAFLEQWGLINYQIDPDTRPSNIAPPFTGHFKITADTPRGLQPHQPAPNHIVAPGRAYAPTDRLASQGPASQADLNLKIRRNIYDSTGKDVTPGKEEEGANGEANGAAEDNLVEALKQEGKQHFCYACGKDCTRVRYHNSKAPPASAPGKTGAMVKFDLCPSCFMEGRYPNSSGPADYTKLENEKYTSIADREAPWSDSELLLLLEGLELYDENWDSVANHVGSRTREECVLKFLQLEIEDKYLEGEEVDGVKDNLAYLGSGRIPFSQADNPVMSVMAFLAGLADPSVAATAAGKTVNEMKQHIRDRLEKESTEKPQEASAEATQGDKPATSEGSDAVKDENSMDVDKPATSTTVAKTTQNTNASSPATVALSLTAARSAALASHTERHITSLISASTNLQMQKLEMKLQQFTEMETLLQAERRELERQRQRLFLDRLAFKKRVRETEEKFRRLGVTLPAPGAASGSKNGEENDDGAVEGGDEGRLQLQPGDGTDGGAVQPLSTTGEVKTLEI</sequence>
<evidence type="ECO:0000256" key="2">
    <source>
        <dbReference type="ARBA" id="ARBA00023125"/>
    </source>
</evidence>
<protein>
    <recommendedName>
        <fullName evidence="12">SWIRM-domain-containing protein</fullName>
    </recommendedName>
</protein>
<evidence type="ECO:0000256" key="4">
    <source>
        <dbReference type="ARBA" id="ARBA00023242"/>
    </source>
</evidence>
<dbReference type="InterPro" id="IPR017884">
    <property type="entry name" value="SANT_dom"/>
</dbReference>
<feature type="compositionally biased region" description="Acidic residues" evidence="6">
    <location>
        <begin position="103"/>
        <end position="116"/>
    </location>
</feature>
<dbReference type="CDD" id="cd00167">
    <property type="entry name" value="SANT"/>
    <property type="match status" value="1"/>
</dbReference>
<keyword evidence="2" id="KW-0238">DNA-binding</keyword>
<comment type="caution">
    <text evidence="10">The sequence shown here is derived from an EMBL/GenBank/DDBJ whole genome shotgun (WGS) entry which is preliminary data.</text>
</comment>
<feature type="compositionally biased region" description="Basic and acidic residues" evidence="6">
    <location>
        <begin position="19"/>
        <end position="32"/>
    </location>
</feature>
<dbReference type="InterPro" id="IPR001005">
    <property type="entry name" value="SANT/Myb"/>
</dbReference>
<dbReference type="Gene3D" id="1.10.10.60">
    <property type="entry name" value="Homeodomain-like"/>
    <property type="match status" value="1"/>
</dbReference>
<evidence type="ECO:0000313" key="11">
    <source>
        <dbReference type="Proteomes" id="UP001562354"/>
    </source>
</evidence>
<organism evidence="10 11">
    <name type="scientific">Neodothiora populina</name>
    <dbReference type="NCBI Taxonomy" id="2781224"/>
    <lineage>
        <taxon>Eukaryota</taxon>
        <taxon>Fungi</taxon>
        <taxon>Dikarya</taxon>
        <taxon>Ascomycota</taxon>
        <taxon>Pezizomycotina</taxon>
        <taxon>Dothideomycetes</taxon>
        <taxon>Dothideomycetidae</taxon>
        <taxon>Dothideales</taxon>
        <taxon>Dothioraceae</taxon>
        <taxon>Neodothiora</taxon>
    </lineage>
</organism>
<feature type="compositionally biased region" description="Acidic residues" evidence="6">
    <location>
        <begin position="690"/>
        <end position="699"/>
    </location>
</feature>
<feature type="region of interest" description="Disordered" evidence="6">
    <location>
        <begin position="525"/>
        <end position="580"/>
    </location>
</feature>